<dbReference type="InterPro" id="IPR054500">
    <property type="entry name" value="Phage_fiber_rpt"/>
</dbReference>
<proteinExistence type="predicted"/>
<dbReference type="RefSeq" id="WP_110291924.1">
    <property type="nucleotide sequence ID" value="NZ_QICS01000017.1"/>
</dbReference>
<protein>
    <submittedName>
        <fullName evidence="1">Uncharacterized protein</fullName>
    </submittedName>
</protein>
<dbReference type="AlphaFoldDB" id="A0A318EM20"/>
<dbReference type="Pfam" id="PF22337">
    <property type="entry name" value="Phage_fiber_rpt"/>
    <property type="match status" value="1"/>
</dbReference>
<accession>A0A318EM20</accession>
<dbReference type="Proteomes" id="UP000247523">
    <property type="component" value="Unassembled WGS sequence"/>
</dbReference>
<organism evidence="1 2">
    <name type="scientific">Lachnotalea glycerini</name>
    <dbReference type="NCBI Taxonomy" id="1763509"/>
    <lineage>
        <taxon>Bacteria</taxon>
        <taxon>Bacillati</taxon>
        <taxon>Bacillota</taxon>
        <taxon>Clostridia</taxon>
        <taxon>Lachnospirales</taxon>
        <taxon>Lachnospiraceae</taxon>
        <taxon>Lachnotalea</taxon>
    </lineage>
</organism>
<reference evidence="1 2" key="1">
    <citation type="submission" date="2018-05" db="EMBL/GenBank/DDBJ databases">
        <title>Genomic Encyclopedia of Type Strains, Phase IV (KMG-IV): sequencing the most valuable type-strain genomes for metagenomic binning, comparative biology and taxonomic classification.</title>
        <authorList>
            <person name="Goeker M."/>
        </authorList>
    </citation>
    <scope>NUCLEOTIDE SEQUENCE [LARGE SCALE GENOMIC DNA]</scope>
    <source>
        <strain evidence="1 2">DSM 28816</strain>
    </source>
</reference>
<gene>
    <name evidence="1" type="ORF">C8E03_11746</name>
</gene>
<evidence type="ECO:0000313" key="2">
    <source>
        <dbReference type="Proteomes" id="UP000247523"/>
    </source>
</evidence>
<sequence>MGHIKIGTGLEMQDGVAKVKIVNDLTTNDSSTVLSAAMGVELNNNFTTQLGKLDPEISSVRVTKYGKVCVVEGIYTITQALGNGVYEIGTLSFMPHHGSDVSIVNISSPQSVAGGCIDDYGLLRYQVATSVKVGDMLRIFGVYIAK</sequence>
<name>A0A318EM20_9FIRM</name>
<comment type="caution">
    <text evidence="1">The sequence shown here is derived from an EMBL/GenBank/DDBJ whole genome shotgun (WGS) entry which is preliminary data.</text>
</comment>
<evidence type="ECO:0000313" key="1">
    <source>
        <dbReference type="EMBL" id="PXV85410.1"/>
    </source>
</evidence>
<dbReference type="EMBL" id="QICS01000017">
    <property type="protein sequence ID" value="PXV85410.1"/>
    <property type="molecule type" value="Genomic_DNA"/>
</dbReference>